<evidence type="ECO:0000256" key="2">
    <source>
        <dbReference type="ARBA" id="ARBA00022679"/>
    </source>
</evidence>
<evidence type="ECO:0000256" key="8">
    <source>
        <dbReference type="ARBA" id="ARBA00047883"/>
    </source>
</evidence>
<dbReference type="PANTHER" id="PTHR20857:SF15">
    <property type="entry name" value="THIAMINE-PHOSPHATE SYNTHASE"/>
    <property type="match status" value="1"/>
</dbReference>
<feature type="binding site" evidence="9">
    <location>
        <position position="163"/>
    </location>
    <ligand>
        <name>2-[(2R,5Z)-2-carboxy-4-methylthiazol-5(2H)-ylidene]ethyl phosphate</name>
        <dbReference type="ChEBI" id="CHEBI:62899"/>
    </ligand>
</feature>
<dbReference type="CDD" id="cd00564">
    <property type="entry name" value="TMP_TenI"/>
    <property type="match status" value="1"/>
</dbReference>
<dbReference type="PANTHER" id="PTHR20857">
    <property type="entry name" value="THIAMINE-PHOSPHATE PYROPHOSPHORYLASE"/>
    <property type="match status" value="1"/>
</dbReference>
<evidence type="ECO:0000256" key="3">
    <source>
        <dbReference type="ARBA" id="ARBA00022723"/>
    </source>
</evidence>
<comment type="pathway">
    <text evidence="1 9 11">Cofactor biosynthesis; thiamine diphosphate biosynthesis; thiamine phosphate from 4-amino-2-methyl-5-diphosphomethylpyrimidine and 4-methyl-5-(2-phosphoethyl)-thiazole: step 1/1.</text>
</comment>
<keyword evidence="4 9" id="KW-0460">Magnesium</keyword>
<dbReference type="SUPFAM" id="SSF51391">
    <property type="entry name" value="Thiamin phosphate synthase"/>
    <property type="match status" value="1"/>
</dbReference>
<evidence type="ECO:0000256" key="7">
    <source>
        <dbReference type="ARBA" id="ARBA00047851"/>
    </source>
</evidence>
<dbReference type="NCBIfam" id="TIGR00693">
    <property type="entry name" value="thiE"/>
    <property type="match status" value="1"/>
</dbReference>
<dbReference type="RefSeq" id="WP_380025238.1">
    <property type="nucleotide sequence ID" value="NZ_JBHSHC010000052.1"/>
</dbReference>
<dbReference type="Gene3D" id="3.20.20.70">
    <property type="entry name" value="Aldolase class I"/>
    <property type="match status" value="1"/>
</dbReference>
<name>A0ABV9Q3T0_9BACL</name>
<comment type="catalytic activity">
    <reaction evidence="7 9 10">
        <text>2-(2-carboxy-4-methylthiazol-5-yl)ethyl phosphate + 4-amino-2-methyl-5-(diphosphooxymethyl)pyrimidine + 2 H(+) = thiamine phosphate + CO2 + diphosphate</text>
        <dbReference type="Rhea" id="RHEA:47848"/>
        <dbReference type="ChEBI" id="CHEBI:15378"/>
        <dbReference type="ChEBI" id="CHEBI:16526"/>
        <dbReference type="ChEBI" id="CHEBI:33019"/>
        <dbReference type="ChEBI" id="CHEBI:37575"/>
        <dbReference type="ChEBI" id="CHEBI:57841"/>
        <dbReference type="ChEBI" id="CHEBI:62890"/>
        <dbReference type="EC" id="2.5.1.3"/>
    </reaction>
</comment>
<comment type="function">
    <text evidence="9">Condenses 4-methyl-5-(beta-hydroxyethyl)thiazole monophosphate (THZ-P) and 2-methyl-4-amino-5-hydroxymethyl pyrimidine pyrophosphate (HMP-PP) to form thiamine monophosphate (TMP).</text>
</comment>
<feature type="binding site" evidence="9">
    <location>
        <position position="87"/>
    </location>
    <ligand>
        <name>Mg(2+)</name>
        <dbReference type="ChEBI" id="CHEBI:18420"/>
    </ligand>
</feature>
<evidence type="ECO:0000256" key="5">
    <source>
        <dbReference type="ARBA" id="ARBA00022977"/>
    </source>
</evidence>
<dbReference type="EC" id="2.5.1.3" evidence="9"/>
<organism evidence="13 14">
    <name type="scientific">Effusibacillus consociatus</name>
    <dbReference type="NCBI Taxonomy" id="1117041"/>
    <lineage>
        <taxon>Bacteria</taxon>
        <taxon>Bacillati</taxon>
        <taxon>Bacillota</taxon>
        <taxon>Bacilli</taxon>
        <taxon>Bacillales</taxon>
        <taxon>Alicyclobacillaceae</taxon>
        <taxon>Effusibacillus</taxon>
    </lineage>
</organism>
<proteinExistence type="inferred from homology"/>
<evidence type="ECO:0000256" key="9">
    <source>
        <dbReference type="HAMAP-Rule" id="MF_00097"/>
    </source>
</evidence>
<feature type="domain" description="Thiamine phosphate synthase/TenI" evidence="12">
    <location>
        <begin position="5"/>
        <end position="186"/>
    </location>
</feature>
<evidence type="ECO:0000259" key="12">
    <source>
        <dbReference type="Pfam" id="PF02581"/>
    </source>
</evidence>
<evidence type="ECO:0000256" key="1">
    <source>
        <dbReference type="ARBA" id="ARBA00005165"/>
    </source>
</evidence>
<dbReference type="Pfam" id="PF02581">
    <property type="entry name" value="TMP-TENI"/>
    <property type="match status" value="1"/>
</dbReference>
<evidence type="ECO:0000313" key="13">
    <source>
        <dbReference type="EMBL" id="MFC4767322.1"/>
    </source>
</evidence>
<evidence type="ECO:0000256" key="10">
    <source>
        <dbReference type="RuleBase" id="RU003826"/>
    </source>
</evidence>
<evidence type="ECO:0000256" key="6">
    <source>
        <dbReference type="ARBA" id="ARBA00047334"/>
    </source>
</evidence>
<feature type="binding site" evidence="9">
    <location>
        <position position="68"/>
    </location>
    <ligand>
        <name>Mg(2+)</name>
        <dbReference type="ChEBI" id="CHEBI:18420"/>
    </ligand>
</feature>
<keyword evidence="2 9" id="KW-0808">Transferase</keyword>
<feature type="binding site" evidence="9">
    <location>
        <position position="106"/>
    </location>
    <ligand>
        <name>4-amino-2-methyl-5-(diphosphooxymethyl)pyrimidine</name>
        <dbReference type="ChEBI" id="CHEBI:57841"/>
    </ligand>
</feature>
<dbReference type="InterPro" id="IPR036206">
    <property type="entry name" value="ThiamineP_synth_sf"/>
</dbReference>
<dbReference type="InterPro" id="IPR034291">
    <property type="entry name" value="TMP_synthase"/>
</dbReference>
<dbReference type="HAMAP" id="MF_00097">
    <property type="entry name" value="TMP_synthase"/>
    <property type="match status" value="1"/>
</dbReference>
<dbReference type="InterPro" id="IPR013785">
    <property type="entry name" value="Aldolase_TIM"/>
</dbReference>
<sequence>MDSRLYVITGKSFLKGRRLEDVIREAIDGGADCIQLREKDISSRELLEMGRLLRQITKEKAIPFIVNDRLDIALAVDADGIHLGQDDMPIEIARKLLGPDKIIGISTHGVEEAVAAELAGADYIGLGPIKATQTKLDTEPVIGIEGIREVRRHVSLPIVAIGGVKQEDAAEIVQAGANGVAVISAVIGADDVYQASSALRAQVDRVREEGEIIWN</sequence>
<accession>A0ABV9Q3T0</accession>
<comment type="catalytic activity">
    <reaction evidence="6 9 10">
        <text>4-methyl-5-(2-phosphooxyethyl)-thiazole + 4-amino-2-methyl-5-(diphosphooxymethyl)pyrimidine + H(+) = thiamine phosphate + diphosphate</text>
        <dbReference type="Rhea" id="RHEA:22328"/>
        <dbReference type="ChEBI" id="CHEBI:15378"/>
        <dbReference type="ChEBI" id="CHEBI:33019"/>
        <dbReference type="ChEBI" id="CHEBI:37575"/>
        <dbReference type="ChEBI" id="CHEBI:57841"/>
        <dbReference type="ChEBI" id="CHEBI:58296"/>
        <dbReference type="EC" id="2.5.1.3"/>
    </reaction>
</comment>
<comment type="cofactor">
    <cofactor evidence="9">
        <name>Mg(2+)</name>
        <dbReference type="ChEBI" id="CHEBI:18420"/>
    </cofactor>
    <text evidence="9">Binds 1 Mg(2+) ion per subunit.</text>
</comment>
<evidence type="ECO:0000256" key="11">
    <source>
        <dbReference type="RuleBase" id="RU004253"/>
    </source>
</evidence>
<comment type="catalytic activity">
    <reaction evidence="8 9 10">
        <text>2-[(2R,5Z)-2-carboxy-4-methylthiazol-5(2H)-ylidene]ethyl phosphate + 4-amino-2-methyl-5-(diphosphooxymethyl)pyrimidine + 2 H(+) = thiamine phosphate + CO2 + diphosphate</text>
        <dbReference type="Rhea" id="RHEA:47844"/>
        <dbReference type="ChEBI" id="CHEBI:15378"/>
        <dbReference type="ChEBI" id="CHEBI:16526"/>
        <dbReference type="ChEBI" id="CHEBI:33019"/>
        <dbReference type="ChEBI" id="CHEBI:37575"/>
        <dbReference type="ChEBI" id="CHEBI:57841"/>
        <dbReference type="ChEBI" id="CHEBI:62899"/>
        <dbReference type="EC" id="2.5.1.3"/>
    </reaction>
</comment>
<dbReference type="EMBL" id="JBHSHC010000052">
    <property type="protein sequence ID" value="MFC4767322.1"/>
    <property type="molecule type" value="Genomic_DNA"/>
</dbReference>
<comment type="similarity">
    <text evidence="9 10">Belongs to the thiamine-phosphate synthase family.</text>
</comment>
<feature type="binding site" evidence="9">
    <location>
        <begin position="35"/>
        <end position="39"/>
    </location>
    <ligand>
        <name>4-amino-2-methyl-5-(diphosphooxymethyl)pyrimidine</name>
        <dbReference type="ChEBI" id="CHEBI:57841"/>
    </ligand>
</feature>
<feature type="binding site" evidence="9">
    <location>
        <begin position="132"/>
        <end position="134"/>
    </location>
    <ligand>
        <name>2-[(2R,5Z)-2-carboxy-4-methylthiazol-5(2H)-ylidene]ethyl phosphate</name>
        <dbReference type="ChEBI" id="CHEBI:62899"/>
    </ligand>
</feature>
<keyword evidence="14" id="KW-1185">Reference proteome</keyword>
<keyword evidence="3 9" id="KW-0479">Metal-binding</keyword>
<dbReference type="InterPro" id="IPR022998">
    <property type="entry name" value="ThiamineP_synth_TenI"/>
</dbReference>
<feature type="binding site" evidence="9">
    <location>
        <position position="67"/>
    </location>
    <ligand>
        <name>4-amino-2-methyl-5-(diphosphooxymethyl)pyrimidine</name>
        <dbReference type="ChEBI" id="CHEBI:57841"/>
    </ligand>
</feature>
<feature type="binding site" evidence="9">
    <location>
        <position position="135"/>
    </location>
    <ligand>
        <name>4-amino-2-methyl-5-(diphosphooxymethyl)pyrimidine</name>
        <dbReference type="ChEBI" id="CHEBI:57841"/>
    </ligand>
</feature>
<keyword evidence="5 9" id="KW-0784">Thiamine biosynthesis</keyword>
<protein>
    <recommendedName>
        <fullName evidence="9">Thiamine-phosphate synthase</fullName>
        <shortName evidence="9">TP synthase</shortName>
        <shortName evidence="9">TPS</shortName>
        <ecNumber evidence="9">2.5.1.3</ecNumber>
    </recommendedName>
    <alternativeName>
        <fullName evidence="9">Thiamine-phosphate pyrophosphorylase</fullName>
        <shortName evidence="9">TMP pyrophosphorylase</shortName>
        <shortName evidence="9">TMP-PPase</shortName>
    </alternativeName>
</protein>
<evidence type="ECO:0000256" key="4">
    <source>
        <dbReference type="ARBA" id="ARBA00022842"/>
    </source>
</evidence>
<feature type="binding site" evidence="9">
    <location>
        <begin position="183"/>
        <end position="184"/>
    </location>
    <ligand>
        <name>2-[(2R,5Z)-2-carboxy-4-methylthiazol-5(2H)-ylidene]ethyl phosphate</name>
        <dbReference type="ChEBI" id="CHEBI:62899"/>
    </ligand>
</feature>
<comment type="caution">
    <text evidence="13">The sequence shown here is derived from an EMBL/GenBank/DDBJ whole genome shotgun (WGS) entry which is preliminary data.</text>
</comment>
<gene>
    <name evidence="9 13" type="primary">thiE</name>
    <name evidence="13" type="ORF">ACFO8Q_08090</name>
</gene>
<dbReference type="GO" id="GO:0004789">
    <property type="term" value="F:thiamine-phosphate diphosphorylase activity"/>
    <property type="evidence" value="ECO:0007669"/>
    <property type="project" value="UniProtKB-EC"/>
</dbReference>
<reference evidence="14" key="1">
    <citation type="journal article" date="2019" name="Int. J. Syst. Evol. Microbiol.">
        <title>The Global Catalogue of Microorganisms (GCM) 10K type strain sequencing project: providing services to taxonomists for standard genome sequencing and annotation.</title>
        <authorList>
            <consortium name="The Broad Institute Genomics Platform"/>
            <consortium name="The Broad Institute Genome Sequencing Center for Infectious Disease"/>
            <person name="Wu L."/>
            <person name="Ma J."/>
        </authorList>
    </citation>
    <scope>NUCLEOTIDE SEQUENCE [LARGE SCALE GENOMIC DNA]</scope>
    <source>
        <strain evidence="14">WYCCWR 12678</strain>
    </source>
</reference>
<dbReference type="Proteomes" id="UP001596002">
    <property type="component" value="Unassembled WGS sequence"/>
</dbReference>
<evidence type="ECO:0000313" key="14">
    <source>
        <dbReference type="Proteomes" id="UP001596002"/>
    </source>
</evidence>